<name>A0A346Y645_9ACTN</name>
<reference evidence="2 3" key="1">
    <citation type="submission" date="2018-09" db="EMBL/GenBank/DDBJ databases">
        <title>Complete genome sequence of Euzebya sp. DY32-46 isolated from seawater of Pacific Ocean.</title>
        <authorList>
            <person name="Xu L."/>
            <person name="Wu Y.-H."/>
            <person name="Xu X.-W."/>
        </authorList>
    </citation>
    <scope>NUCLEOTIDE SEQUENCE [LARGE SCALE GENOMIC DNA]</scope>
    <source>
        <strain evidence="2 3">DY32-46</strain>
        <plasmid evidence="3">pedy32-46i</plasmid>
    </source>
</reference>
<organism evidence="2 3">
    <name type="scientific">Euzebya pacifica</name>
    <dbReference type="NCBI Taxonomy" id="1608957"/>
    <lineage>
        <taxon>Bacteria</taxon>
        <taxon>Bacillati</taxon>
        <taxon>Actinomycetota</taxon>
        <taxon>Nitriliruptoria</taxon>
        <taxon>Euzebyales</taxon>
    </lineage>
</organism>
<evidence type="ECO:0000313" key="3">
    <source>
        <dbReference type="Proteomes" id="UP000264006"/>
    </source>
</evidence>
<gene>
    <name evidence="2" type="ORF">DVS28_b0172</name>
</gene>
<dbReference type="KEGG" id="euz:DVS28_b0172"/>
<dbReference type="Pfam" id="PF13280">
    <property type="entry name" value="WYL"/>
    <property type="match status" value="1"/>
</dbReference>
<dbReference type="EMBL" id="CP031166">
    <property type="protein sequence ID" value="AXV09942.1"/>
    <property type="molecule type" value="Genomic_DNA"/>
</dbReference>
<evidence type="ECO:0000259" key="1">
    <source>
        <dbReference type="Pfam" id="PF13280"/>
    </source>
</evidence>
<dbReference type="InterPro" id="IPR026881">
    <property type="entry name" value="WYL_dom"/>
</dbReference>
<geneLocation type="plasmid" evidence="3">
    <name>pedy32-46i</name>
</geneLocation>
<dbReference type="AlphaFoldDB" id="A0A346Y645"/>
<keyword evidence="2" id="KW-0614">Plasmid</keyword>
<dbReference type="PROSITE" id="PS52050">
    <property type="entry name" value="WYL"/>
    <property type="match status" value="1"/>
</dbReference>
<proteinExistence type="predicted"/>
<sequence>MAATSTITLTGDTETTLTIPEVAALLLDAAGKSGTVLIAYSHPRNGVTARVIRPRTVLLDKGIVRAWDAVRNDWRSFKLDGIRSIDTVN</sequence>
<protein>
    <recommendedName>
        <fullName evidence="1">WYL domain-containing protein</fullName>
    </recommendedName>
</protein>
<dbReference type="OrthoDB" id="3483912at2"/>
<accession>A0A346Y645</accession>
<keyword evidence="3" id="KW-1185">Reference proteome</keyword>
<dbReference type="RefSeq" id="WP_114594545.1">
    <property type="nucleotide sequence ID" value="NZ_CP031166.1"/>
</dbReference>
<feature type="domain" description="WYL" evidence="1">
    <location>
        <begin position="22"/>
        <end position="85"/>
    </location>
</feature>
<evidence type="ECO:0000313" key="2">
    <source>
        <dbReference type="EMBL" id="AXV09942.1"/>
    </source>
</evidence>
<dbReference type="Proteomes" id="UP000264006">
    <property type="component" value="Plasmid pEDY32-46I"/>
</dbReference>